<feature type="domain" description="Matrin-type" evidence="7">
    <location>
        <begin position="316"/>
        <end position="350"/>
    </location>
</feature>
<dbReference type="GeneID" id="106668139"/>
<feature type="region of interest" description="Disordered" evidence="6">
    <location>
        <begin position="1"/>
        <end position="23"/>
    </location>
</feature>
<dbReference type="Proteomes" id="UP000494040">
    <property type="component" value="Unassembled WGS sequence"/>
</dbReference>
<evidence type="ECO:0000313" key="9">
    <source>
        <dbReference type="Proteomes" id="UP000494040"/>
    </source>
</evidence>
<feature type="region of interest" description="Disordered" evidence="6">
    <location>
        <begin position="149"/>
        <end position="181"/>
    </location>
</feature>
<proteinExistence type="predicted"/>
<evidence type="ECO:0000256" key="4">
    <source>
        <dbReference type="ARBA" id="ARBA00022833"/>
    </source>
</evidence>
<evidence type="ECO:0000259" key="7">
    <source>
        <dbReference type="PROSITE" id="PS50171"/>
    </source>
</evidence>
<keyword evidence="3" id="KW-0863">Zinc-finger</keyword>
<evidence type="ECO:0000256" key="1">
    <source>
        <dbReference type="ARBA" id="ARBA00004123"/>
    </source>
</evidence>
<organism evidence="8 9">
    <name type="scientific">Cimex lectularius</name>
    <name type="common">Bed bug</name>
    <name type="synonym">Acanthia lectularia</name>
    <dbReference type="NCBI Taxonomy" id="79782"/>
    <lineage>
        <taxon>Eukaryota</taxon>
        <taxon>Metazoa</taxon>
        <taxon>Ecdysozoa</taxon>
        <taxon>Arthropoda</taxon>
        <taxon>Hexapoda</taxon>
        <taxon>Insecta</taxon>
        <taxon>Pterygota</taxon>
        <taxon>Neoptera</taxon>
        <taxon>Paraneoptera</taxon>
        <taxon>Hemiptera</taxon>
        <taxon>Heteroptera</taxon>
        <taxon>Panheteroptera</taxon>
        <taxon>Cimicomorpha</taxon>
        <taxon>Cimicidae</taxon>
        <taxon>Cimex</taxon>
    </lineage>
</organism>
<comment type="subcellular location">
    <subcellularLocation>
        <location evidence="1">Nucleus</location>
    </subcellularLocation>
</comment>
<dbReference type="KEGG" id="clec:106668139"/>
<name>A0A8I6RTA0_CIMLE</name>
<evidence type="ECO:0000313" key="8">
    <source>
        <dbReference type="EnsemblMetazoa" id="XP_014252100.1"/>
    </source>
</evidence>
<evidence type="ECO:0000256" key="2">
    <source>
        <dbReference type="ARBA" id="ARBA00022723"/>
    </source>
</evidence>
<dbReference type="GO" id="GO:0003676">
    <property type="term" value="F:nucleic acid binding"/>
    <property type="evidence" value="ECO:0007669"/>
    <property type="project" value="InterPro"/>
</dbReference>
<feature type="compositionally biased region" description="Acidic residues" evidence="6">
    <location>
        <begin position="167"/>
        <end position="178"/>
    </location>
</feature>
<keyword evidence="2" id="KW-0479">Metal-binding</keyword>
<protein>
    <recommendedName>
        <fullName evidence="7">Matrin-type domain-containing protein</fullName>
    </recommendedName>
</protein>
<keyword evidence="9" id="KW-1185">Reference proteome</keyword>
<dbReference type="InterPro" id="IPR000690">
    <property type="entry name" value="Matrin/U1-C_Znf_C2H2"/>
</dbReference>
<evidence type="ECO:0000256" key="5">
    <source>
        <dbReference type="ARBA" id="ARBA00023242"/>
    </source>
</evidence>
<accession>A0A8I6RTA0</accession>
<dbReference type="GO" id="GO:0005634">
    <property type="term" value="C:nucleus"/>
    <property type="evidence" value="ECO:0007669"/>
    <property type="project" value="UniProtKB-SubCell"/>
</dbReference>
<reference evidence="8" key="1">
    <citation type="submission" date="2022-01" db="UniProtKB">
        <authorList>
            <consortium name="EnsemblMetazoa"/>
        </authorList>
    </citation>
    <scope>IDENTIFICATION</scope>
</reference>
<evidence type="ECO:0000256" key="6">
    <source>
        <dbReference type="SAM" id="MobiDB-lite"/>
    </source>
</evidence>
<dbReference type="RefSeq" id="XP_014252100.1">
    <property type="nucleotide sequence ID" value="XM_014396614.2"/>
</dbReference>
<dbReference type="GO" id="GO:0008270">
    <property type="term" value="F:zinc ion binding"/>
    <property type="evidence" value="ECO:0007669"/>
    <property type="project" value="UniProtKB-KW"/>
</dbReference>
<sequence>MKRSVKPVSSVGNRENYFKEHHNPEFRKEDIHRNKYHEIVSPRKDYQEIMYKYVYSEHKRQTRSHDKYFYSKVPHSIKDYQKYDNREYMQRKMKQDYSVKKRSYQLPGQWEYMNYGYGDPRTYEEYAQKRYYLKKRMYQKENGHYYSYHSQHRELEHKPKMRRARESDDEGEEEEGEIKEELEKDLEIKELYRLKGELSEEILNEKQENDHTASLVKSNENNIHNNYDHSQKDQLQKEKDNHFYYNNEFTGQYQIPEEKDELEVLDSEFMILDAVGSGDDSVSESSVEDIEEILDSEDERKIDEDHLGAEYCQLVYYCRLCKKYLQGDSVKEKALQIHCRSRFHIQNFQRVKSAKPERRALSQIQEVSH</sequence>
<keyword evidence="5" id="KW-0539">Nucleus</keyword>
<dbReference type="AlphaFoldDB" id="A0A8I6RTA0"/>
<dbReference type="EnsemblMetazoa" id="XM_014396614.2">
    <property type="protein sequence ID" value="XP_014252100.1"/>
    <property type="gene ID" value="LOC106668139"/>
</dbReference>
<evidence type="ECO:0000256" key="3">
    <source>
        <dbReference type="ARBA" id="ARBA00022771"/>
    </source>
</evidence>
<keyword evidence="4" id="KW-0862">Zinc</keyword>
<dbReference type="PROSITE" id="PS50171">
    <property type="entry name" value="ZF_MATRIN"/>
    <property type="match status" value="1"/>
</dbReference>